<dbReference type="InterPro" id="IPR000300">
    <property type="entry name" value="IPPc"/>
</dbReference>
<dbReference type="InterPro" id="IPR019458">
    <property type="entry name" value="Est1-like_N"/>
</dbReference>
<dbReference type="PANTHER" id="PTHR11200">
    <property type="entry name" value="INOSITOL 5-PHOSPHATASE"/>
    <property type="match status" value="1"/>
</dbReference>
<sequence length="2091" mass="228333">MSLSSENSSVSPSFSRAEQRYNQALELEKQLRVVVQAKGPFDSHARALRNNIRECYEAVVLEDHEFAEVHEVEQAIWRLHYKQIDEFRAKIKKNSAIAAAGPAVPIPGGKSASKQELMHKILAAFKSFLGEATGFYHNLILKLRAKHDLPQDYLAFEVTSDDDEKRAAEVKRCENSCHRCLIFLGDLARYKEVHGDGQDWSVSAGYYLQASALWPSSGNPHNQLAVLATYVGDELLAVYRYCRSLAVESPFLTSRDNLVLLFEKNRQQSAAKTETGRPGQISELPKASEDKKSDKGDWKSILGTGEVKHAIKEWKFEDTGSDANSAFNVDLRKQFRMHFVRLNGILFTRTSLETFTDVHTTAMRELEQLLAGEDASLEAGLVADCSRTGMTNSGAADILQLVTILIFAVVNANSGTEVQNQTYAEVLQRSSLLRYAFSAAFECAGRLMRRCGKFREPASSPFLPGMLIFLEWLARQPEMAVRSEADEKQANARTFFWKQCVNLLNLLVEFASSEGAQPLDSLQHHMDDGAKGLALWEDYELRGFLPLLPAQSALDFSNRRPRNGTWDKKEVKVRVHRFLSAGKAVAKVLQSNGKDVVYDLKEQKFYIAGEMHEQKKDEALKVKETKSAKDEEGDLSDSGIDTSLSTIVTSSAQTTESSTPETPITLSSKIPPVVVSKKEEEDEEVIVFQPLSKDREAASVAAEIFLQPTLLPTNGYGNPTAPAYSHTDAGDWILGNRSRVTNGVEKTTTSAGVLGHPKQTAISSSLWSSQLEALATNNLLPNLQLGSLSLNSGWGAERKTELPAISQPQASETAVFPGIISPPNPTRVGPPAMRPPPGFGPLPANRVGSPAPASPQVTVRPPATSMGSSLYSTNYGMWAMDGGLPNPGSATPLFSLPRTSGSHPHDMSSSVAPSQPQQSFLDTHLKYEVQRQRQMYEAEAKAQAEYQQQHNLFMLQLQQQQFQQQRHCEAEADKTVVGITPYPGAAVVSAKLASAVTFSENKPGERAKASWITNRGGVVDPENLPPSTTSNPSGLVEPGLIKVSMNVRRSNDFFAAGEGKGVYKAPLRGYVHAGHPVPLELRPHPLKDTNLSTKAIVCTETSVWAASDTHLQVWDIESATRECSAAVDNLTGDEDAAAYHVLPVHGEPISCLAMDAANHIVWSGQRDGKVRGWPMQVGTEKPMTTTVPILMWEAHQSPVTAIAVSSYGELWVGSESGLINVWPCEATSGGIAHGQEDEMIAALFFARLCIPLRGLITGNNPSQTELYFLVAEHSAGRMWAGGILYITLWDARTREAMRVFGASVYSEPIVPNLGLPQVTEIPTDERASRRESGFGGWFQLSKSVFSGAADAIRRAADRSGFISEESRKLEALVASTDGTVWGAVGSATLVQWNQEGDRMQEVPVAAAPVKCLLVVGSRLWAGCTNGKVQVLSSKTGKLLGSWGGHQTAVLQMERGGSYVFTLAANGGIRGWHVASLSPLDSLLQTELSSRTSTFTQQRQLRVFAGTWNVAQGKASMQSLQAWLAGPAKHAGLMFVGLQEMEMGAGAIGMAAVKETVGGEFVNRGSANGQWWLDSIGAAIGEGKEFERVGSRQLAGLLIGAWVRKHLRPHVGDVDAGAVPCGFGRTFGNKGAVGVRMMIFRRTICVLNSHFAAHQEKVASRNSDFDYVYNNMTFGHKPGAVTSAAAGIINSPSYETEGTEEVTSPDLSDADILLWFGDFNYRIDVSYEQALSLIEKKRYDVLLLKDQLRNEMSSGRTFHGMREGFVGFAPTYKFDHGSQAYDTSEKKRVPAYCDRVVFRDSFDGNGVVQASKLSHPAKVSVAAYEACMEVTDSDHKPVRCLFNVDLAVVDEAARRRQFGDIMHNNAGVRACLERCNIVPHTIVNTNKVILEENSSSILEVSNESQAASATFTVHCEGEPSGRGCPCGTHTSSPKGPSHRGGYGFPRWLQVRPAAGMIGPQESVSIRIQHSGLGPFIQYTNSEASMDGQPSWWRDDQNGKVVVLVVTVRGPLTAAFDQHRLCVCKLPFSGSQDRRARWSQERGQGLGEKSKGMYTSKRQPQETEQPQYKSGARSGYRSSYAAEAHGSFDLLSL</sequence>
<dbReference type="Pfam" id="PF10373">
    <property type="entry name" value="EST1_DNA_bind"/>
    <property type="match status" value="1"/>
</dbReference>
<dbReference type="Pfam" id="PF23755">
    <property type="entry name" value="Ig-like_IP5PC_F"/>
    <property type="match status" value="1"/>
</dbReference>
<gene>
    <name evidence="4" type="ORF">CSSPJE1EN2_LOCUS17492</name>
</gene>
<feature type="region of interest" description="Disordered" evidence="2">
    <location>
        <begin position="897"/>
        <end position="916"/>
    </location>
</feature>
<dbReference type="Gene3D" id="3.60.10.10">
    <property type="entry name" value="Endonuclease/exonuclease/phosphatase"/>
    <property type="match status" value="1"/>
</dbReference>
<comment type="similarity">
    <text evidence="1">Belongs to the inositol polyphosphate 5-phosphatase family.</text>
</comment>
<feature type="region of interest" description="Disordered" evidence="2">
    <location>
        <begin position="2032"/>
        <end position="2074"/>
    </location>
</feature>
<dbReference type="Pfam" id="PF22669">
    <property type="entry name" value="Exo_endo_phos2"/>
    <property type="match status" value="1"/>
</dbReference>
<dbReference type="Pfam" id="PF23754">
    <property type="entry name" value="Beta-prop_IP5PC_F"/>
    <property type="match status" value="1"/>
</dbReference>
<dbReference type="Gene3D" id="1.25.40.10">
    <property type="entry name" value="Tetratricopeptide repeat domain"/>
    <property type="match status" value="1"/>
</dbReference>
<dbReference type="InterPro" id="IPR036691">
    <property type="entry name" value="Endo/exonu/phosph_ase_sf"/>
</dbReference>
<dbReference type="InterPro" id="IPR018834">
    <property type="entry name" value="DNA/RNA-bd_Est1-type"/>
</dbReference>
<dbReference type="PANTHER" id="PTHR11200:SF300">
    <property type="entry name" value="TYPE II INOSITOL 1,4,5-TRISPHOSPHATE 5-PHOSPHATASE"/>
    <property type="match status" value="1"/>
</dbReference>
<evidence type="ECO:0000259" key="3">
    <source>
        <dbReference type="SMART" id="SM00128"/>
    </source>
</evidence>
<feature type="compositionally biased region" description="Basic and acidic residues" evidence="2">
    <location>
        <begin position="286"/>
        <end position="298"/>
    </location>
</feature>
<evidence type="ECO:0000256" key="2">
    <source>
        <dbReference type="SAM" id="MobiDB-lite"/>
    </source>
</evidence>
<dbReference type="SUPFAM" id="SSF56219">
    <property type="entry name" value="DNase I-like"/>
    <property type="match status" value="1"/>
</dbReference>
<feature type="domain" description="Inositol polyphosphate-related phosphatase" evidence="3">
    <location>
        <begin position="1498"/>
        <end position="1849"/>
    </location>
</feature>
<dbReference type="InterPro" id="IPR011990">
    <property type="entry name" value="TPR-like_helical_dom_sf"/>
</dbReference>
<evidence type="ECO:0000313" key="5">
    <source>
        <dbReference type="Proteomes" id="UP001497522"/>
    </source>
</evidence>
<proteinExistence type="inferred from homology"/>
<feature type="region of interest" description="Disordered" evidence="2">
    <location>
        <begin position="269"/>
        <end position="299"/>
    </location>
</feature>
<protein>
    <recommendedName>
        <fullName evidence="3">Inositol polyphosphate-related phosphatase domain-containing protein</fullName>
    </recommendedName>
</protein>
<name>A0ABP1BI84_9BRYO</name>
<organism evidence="4 5">
    <name type="scientific">Sphagnum jensenii</name>
    <dbReference type="NCBI Taxonomy" id="128206"/>
    <lineage>
        <taxon>Eukaryota</taxon>
        <taxon>Viridiplantae</taxon>
        <taxon>Streptophyta</taxon>
        <taxon>Embryophyta</taxon>
        <taxon>Bryophyta</taxon>
        <taxon>Sphagnophytina</taxon>
        <taxon>Sphagnopsida</taxon>
        <taxon>Sphagnales</taxon>
        <taxon>Sphagnaceae</taxon>
        <taxon>Sphagnum</taxon>
    </lineage>
</organism>
<dbReference type="Gene3D" id="2.130.10.10">
    <property type="entry name" value="YVTN repeat-like/Quinoprotein amine dehydrogenase"/>
    <property type="match status" value="1"/>
</dbReference>
<evidence type="ECO:0000313" key="4">
    <source>
        <dbReference type="EMBL" id="CAK9875243.1"/>
    </source>
</evidence>
<dbReference type="InterPro" id="IPR036322">
    <property type="entry name" value="WD40_repeat_dom_sf"/>
</dbReference>
<dbReference type="EMBL" id="OZ023705">
    <property type="protein sequence ID" value="CAK9875243.1"/>
    <property type="molecule type" value="Genomic_DNA"/>
</dbReference>
<dbReference type="SMART" id="SM00128">
    <property type="entry name" value="IPPc"/>
    <property type="match status" value="1"/>
</dbReference>
<evidence type="ECO:0000256" key="1">
    <source>
        <dbReference type="ARBA" id="ARBA00010768"/>
    </source>
</evidence>
<feature type="region of interest" description="Disordered" evidence="2">
    <location>
        <begin position="836"/>
        <end position="864"/>
    </location>
</feature>
<dbReference type="InterPro" id="IPR046985">
    <property type="entry name" value="IP5"/>
</dbReference>
<dbReference type="InterPro" id="IPR015943">
    <property type="entry name" value="WD40/YVTN_repeat-like_dom_sf"/>
</dbReference>
<dbReference type="SUPFAM" id="SSF50978">
    <property type="entry name" value="WD40 repeat-like"/>
    <property type="match status" value="1"/>
</dbReference>
<dbReference type="Proteomes" id="UP001497522">
    <property type="component" value="Chromosome 4"/>
</dbReference>
<dbReference type="InterPro" id="IPR056455">
    <property type="entry name" value="Ig-like_IP5PC_F"/>
</dbReference>
<reference evidence="4" key="1">
    <citation type="submission" date="2024-03" db="EMBL/GenBank/DDBJ databases">
        <authorList>
            <consortium name="ELIXIR-Norway"/>
            <consortium name="Elixir Norway"/>
        </authorList>
    </citation>
    <scope>NUCLEOTIDE SEQUENCE</scope>
</reference>
<dbReference type="SMART" id="SM00320">
    <property type="entry name" value="WD40"/>
    <property type="match status" value="3"/>
</dbReference>
<dbReference type="SUPFAM" id="SSF48452">
    <property type="entry name" value="TPR-like"/>
    <property type="match status" value="1"/>
</dbReference>
<dbReference type="InterPro" id="IPR056454">
    <property type="entry name" value="Beta-prop_IP5PC_F"/>
</dbReference>
<dbReference type="Pfam" id="PF10374">
    <property type="entry name" value="EST1"/>
    <property type="match status" value="1"/>
</dbReference>
<feature type="compositionally biased region" description="Polar residues" evidence="2">
    <location>
        <begin position="2054"/>
        <end position="2066"/>
    </location>
</feature>
<keyword evidence="5" id="KW-1185">Reference proteome</keyword>
<dbReference type="InterPro" id="IPR001680">
    <property type="entry name" value="WD40_rpt"/>
</dbReference>
<accession>A0ABP1BI84</accession>